<dbReference type="InterPro" id="IPR050879">
    <property type="entry name" value="Acyltransferase_3"/>
</dbReference>
<keyword evidence="1" id="KW-1133">Transmembrane helix</keyword>
<feature type="transmembrane region" description="Helical" evidence="1">
    <location>
        <begin position="102"/>
        <end position="121"/>
    </location>
</feature>
<dbReference type="Pfam" id="PF19040">
    <property type="entry name" value="SGNH"/>
    <property type="match status" value="1"/>
</dbReference>
<feature type="domain" description="SGNH" evidence="3">
    <location>
        <begin position="434"/>
        <end position="702"/>
    </location>
</feature>
<feature type="transmembrane region" description="Helical" evidence="1">
    <location>
        <begin position="351"/>
        <end position="369"/>
    </location>
</feature>
<feature type="transmembrane region" description="Helical" evidence="1">
    <location>
        <begin position="173"/>
        <end position="190"/>
    </location>
</feature>
<dbReference type="PANTHER" id="PTHR23028:SF53">
    <property type="entry name" value="ACYL_TRANSF_3 DOMAIN-CONTAINING PROTEIN"/>
    <property type="match status" value="1"/>
</dbReference>
<evidence type="ECO:0000313" key="4">
    <source>
        <dbReference type="EMBL" id="AXE36640.1"/>
    </source>
</evidence>
<evidence type="ECO:0000259" key="2">
    <source>
        <dbReference type="Pfam" id="PF01757"/>
    </source>
</evidence>
<dbReference type="KEGG" id="chrb:DK843_21490"/>
<sequence length="712" mass="78760">MRARRRRDPSCRCLDVISMSLNITPSVGADSYRPDIDGLRAFAVLSVVAFHIGLPGLPGGFIGVDIFFVISGYLISGLLKKELVEQGRIDFKAFYARRIRRLAPALVLVVLATLLAAYFVMLPDDQNKLGREVRGVALLSANHHFLQHAFDYFDSDSDLKPMLHIWSLAVEEQYYLVWPLLMWLVFRRWGSGSSGRERPVRGLLSLVWLLSFGLCLWLSLHDTPRAFYLMPARAWEFASGALLAMAPQRAMGRGPAASLAGAGLLLLAGSVLFLNDKMLFPGWIALLPVLGTVLLIWGGAANRDNPVSRLMSWRPWVAVGILSYGFYLWHWPLLVLGRYWGLGERALERDFLLGGVLALGLAWLSYRYVEQPLRQRRLPCLGAVKPTLKTGLWLTLSMWLLGTVSMYAPKHFPWPGQQAILQAKHDAMSFNDACNMPGDGLPLPPRAACMIGQPNAPLRLLAWGDSHTDHLMPMYEQLAKQHGVSILRRVYHGCPPLPDVTPVGEGKMRTWCTRFARAVREELPDLKAKGVTGVLMNARWIGYAAAVLPGRPAQTGVVEAGLQGVPKLPGNMIAGVPPLDHASSMRVLEAALGRQAAYLQSLGLKLVLVSPEPEMRYSPAECVARKGAQACNVPRQNVESERAEVAAMLGRLTAAHANVRLWDPINRFCDADTCYASKNGLIRYQDRDHIGATMARSLGADFDVDFRWALAP</sequence>
<dbReference type="GO" id="GO:0016020">
    <property type="term" value="C:membrane"/>
    <property type="evidence" value="ECO:0007669"/>
    <property type="project" value="TreeGrafter"/>
</dbReference>
<dbReference type="PANTHER" id="PTHR23028">
    <property type="entry name" value="ACETYLTRANSFERASE"/>
    <property type="match status" value="1"/>
</dbReference>
<proteinExistence type="predicted"/>
<accession>A0A344UMZ2</accession>
<feature type="domain" description="Acyltransferase 3" evidence="2">
    <location>
        <begin position="35"/>
        <end position="366"/>
    </location>
</feature>
<feature type="transmembrane region" description="Helical" evidence="1">
    <location>
        <begin position="280"/>
        <end position="301"/>
    </location>
</feature>
<evidence type="ECO:0008006" key="6">
    <source>
        <dbReference type="Google" id="ProtNLM"/>
    </source>
</evidence>
<keyword evidence="1" id="KW-0812">Transmembrane</keyword>
<name>A0A344UMZ2_9NEIS</name>
<evidence type="ECO:0000256" key="1">
    <source>
        <dbReference type="SAM" id="Phobius"/>
    </source>
</evidence>
<keyword evidence="1" id="KW-0472">Membrane</keyword>
<dbReference type="GO" id="GO:0009103">
    <property type="term" value="P:lipopolysaccharide biosynthetic process"/>
    <property type="evidence" value="ECO:0007669"/>
    <property type="project" value="TreeGrafter"/>
</dbReference>
<dbReference type="EMBL" id="CP029554">
    <property type="protein sequence ID" value="AXE36640.1"/>
    <property type="molecule type" value="Genomic_DNA"/>
</dbReference>
<protein>
    <recommendedName>
        <fullName evidence="6">Acyltransferase</fullName>
    </recommendedName>
</protein>
<feature type="transmembrane region" description="Helical" evidence="1">
    <location>
        <begin position="256"/>
        <end position="274"/>
    </location>
</feature>
<dbReference type="InterPro" id="IPR043968">
    <property type="entry name" value="SGNH"/>
</dbReference>
<dbReference type="GO" id="GO:0016747">
    <property type="term" value="F:acyltransferase activity, transferring groups other than amino-acyl groups"/>
    <property type="evidence" value="ECO:0007669"/>
    <property type="project" value="InterPro"/>
</dbReference>
<gene>
    <name evidence="4" type="ORF">DK843_21490</name>
</gene>
<organism evidence="4 5">
    <name type="scientific">Chromobacterium phragmitis</name>
    <dbReference type="NCBI Taxonomy" id="2202141"/>
    <lineage>
        <taxon>Bacteria</taxon>
        <taxon>Pseudomonadati</taxon>
        <taxon>Pseudomonadota</taxon>
        <taxon>Betaproteobacteria</taxon>
        <taxon>Neisseriales</taxon>
        <taxon>Chromobacteriaceae</taxon>
        <taxon>Chromobacterium</taxon>
    </lineage>
</organism>
<dbReference type="Pfam" id="PF01757">
    <property type="entry name" value="Acyl_transf_3"/>
    <property type="match status" value="1"/>
</dbReference>
<dbReference type="AlphaFoldDB" id="A0A344UMZ2"/>
<feature type="transmembrane region" description="Helical" evidence="1">
    <location>
        <begin position="60"/>
        <end position="79"/>
    </location>
</feature>
<feature type="transmembrane region" description="Helical" evidence="1">
    <location>
        <begin position="38"/>
        <end position="54"/>
    </location>
</feature>
<evidence type="ECO:0000259" key="3">
    <source>
        <dbReference type="Pfam" id="PF19040"/>
    </source>
</evidence>
<dbReference type="Proteomes" id="UP000252038">
    <property type="component" value="Chromosome"/>
</dbReference>
<evidence type="ECO:0000313" key="5">
    <source>
        <dbReference type="Proteomes" id="UP000252038"/>
    </source>
</evidence>
<feature type="transmembrane region" description="Helical" evidence="1">
    <location>
        <begin position="202"/>
        <end position="220"/>
    </location>
</feature>
<feature type="transmembrane region" description="Helical" evidence="1">
    <location>
        <begin position="313"/>
        <end position="331"/>
    </location>
</feature>
<dbReference type="InterPro" id="IPR002656">
    <property type="entry name" value="Acyl_transf_3_dom"/>
</dbReference>
<reference evidence="4 5" key="1">
    <citation type="submission" date="2018-05" db="EMBL/GenBank/DDBJ databases">
        <title>Genome sequencing, assembly and analysis of the novel insecticidal bacterium, Chromobacterium phragmitis.</title>
        <authorList>
            <person name="Sparks M.E."/>
            <person name="Blackburn M.B."/>
            <person name="Gundersen-Rindal D.E."/>
        </authorList>
    </citation>
    <scope>NUCLEOTIDE SEQUENCE [LARGE SCALE GENOMIC DNA]</scope>
    <source>
        <strain evidence="4">IIBBL 274-1</strain>
    </source>
</reference>